<dbReference type="InterPro" id="IPR015424">
    <property type="entry name" value="PyrdxlP-dep_Trfase"/>
</dbReference>
<comment type="caution">
    <text evidence="7">The sequence shown here is derived from an EMBL/GenBank/DDBJ whole genome shotgun (WGS) entry which is preliminary data.</text>
</comment>
<gene>
    <name evidence="7" type="ORF">ACED24_07245</name>
</gene>
<evidence type="ECO:0000256" key="5">
    <source>
        <dbReference type="RuleBase" id="RU004504"/>
    </source>
</evidence>
<dbReference type="Proteomes" id="UP001569177">
    <property type="component" value="Unassembled WGS sequence"/>
</dbReference>
<name>A0ABV4LD87_9VIBR</name>
<dbReference type="InterPro" id="IPR020578">
    <property type="entry name" value="Aminotrans_V_PyrdxlP_BS"/>
</dbReference>
<comment type="similarity">
    <text evidence="2 4">Belongs to the class-V pyridoxal-phosphate-dependent aminotransferase family.</text>
</comment>
<comment type="cofactor">
    <cofactor evidence="1 5">
        <name>pyridoxal 5'-phosphate</name>
        <dbReference type="ChEBI" id="CHEBI:597326"/>
    </cofactor>
</comment>
<dbReference type="SUPFAM" id="SSF53383">
    <property type="entry name" value="PLP-dependent transferases"/>
    <property type="match status" value="1"/>
</dbReference>
<keyword evidence="7" id="KW-0032">Aminotransferase</keyword>
<evidence type="ECO:0000259" key="6">
    <source>
        <dbReference type="Pfam" id="PF00266"/>
    </source>
</evidence>
<dbReference type="InterPro" id="IPR024169">
    <property type="entry name" value="SP_NH2Trfase/AEP_transaminase"/>
</dbReference>
<dbReference type="PROSITE" id="PS00595">
    <property type="entry name" value="AA_TRANSFER_CLASS_5"/>
    <property type="match status" value="1"/>
</dbReference>
<dbReference type="Gene3D" id="3.40.640.10">
    <property type="entry name" value="Type I PLP-dependent aspartate aminotransferase-like (Major domain)"/>
    <property type="match status" value="1"/>
</dbReference>
<dbReference type="InterPro" id="IPR015422">
    <property type="entry name" value="PyrdxlP-dep_Trfase_small"/>
</dbReference>
<evidence type="ECO:0000256" key="1">
    <source>
        <dbReference type="ARBA" id="ARBA00001933"/>
    </source>
</evidence>
<proteinExistence type="inferred from homology"/>
<keyword evidence="7" id="KW-0808">Transferase</keyword>
<dbReference type="PIRSF" id="PIRSF000524">
    <property type="entry name" value="SPT"/>
    <property type="match status" value="1"/>
</dbReference>
<organism evidence="7 8">
    <name type="scientific">Vibrio kanaloae</name>
    <dbReference type="NCBI Taxonomy" id="170673"/>
    <lineage>
        <taxon>Bacteria</taxon>
        <taxon>Pseudomonadati</taxon>
        <taxon>Pseudomonadota</taxon>
        <taxon>Gammaproteobacteria</taxon>
        <taxon>Vibrionales</taxon>
        <taxon>Vibrionaceae</taxon>
        <taxon>Vibrio</taxon>
    </lineage>
</organism>
<dbReference type="EMBL" id="JBGOOJ010000005">
    <property type="protein sequence ID" value="MEZ8089842.1"/>
    <property type="molecule type" value="Genomic_DNA"/>
</dbReference>
<evidence type="ECO:0000256" key="2">
    <source>
        <dbReference type="ARBA" id="ARBA00009236"/>
    </source>
</evidence>
<evidence type="ECO:0000313" key="7">
    <source>
        <dbReference type="EMBL" id="MEZ8089842.1"/>
    </source>
</evidence>
<protein>
    <submittedName>
        <fullName evidence="7">Alanine--glyoxylate aminotransferase family protein</fullName>
    </submittedName>
</protein>
<keyword evidence="8" id="KW-1185">Reference proteome</keyword>
<dbReference type="InterPro" id="IPR015421">
    <property type="entry name" value="PyrdxlP-dep_Trfase_major"/>
</dbReference>
<dbReference type="RefSeq" id="WP_017055924.1">
    <property type="nucleotide sequence ID" value="NZ_JBGONX010000004.1"/>
</dbReference>
<reference evidence="7 8" key="1">
    <citation type="submission" date="2024-06" db="EMBL/GenBank/DDBJ databases">
        <authorList>
            <person name="Steensen K."/>
            <person name="Seneca J."/>
            <person name="Bartlau N."/>
            <person name="Yu A.X."/>
            <person name="Polz M.F."/>
        </authorList>
    </citation>
    <scope>NUCLEOTIDE SEQUENCE [LARGE SCALE GENOMIC DNA]</scope>
    <source>
        <strain evidence="7 8">5S240</strain>
    </source>
</reference>
<feature type="domain" description="Aminotransferase class V" evidence="6">
    <location>
        <begin position="41"/>
        <end position="345"/>
    </location>
</feature>
<dbReference type="PANTHER" id="PTHR21152:SF40">
    <property type="entry name" value="ALANINE--GLYOXYLATE AMINOTRANSFERASE"/>
    <property type="match status" value="1"/>
</dbReference>
<keyword evidence="3" id="KW-0663">Pyridoxal phosphate</keyword>
<dbReference type="InterPro" id="IPR000192">
    <property type="entry name" value="Aminotrans_V_dom"/>
</dbReference>
<dbReference type="Pfam" id="PF00266">
    <property type="entry name" value="Aminotran_5"/>
    <property type="match status" value="1"/>
</dbReference>
<evidence type="ECO:0000256" key="4">
    <source>
        <dbReference type="RuleBase" id="RU004075"/>
    </source>
</evidence>
<accession>A0ABV4LD87</accession>
<sequence>MSNLTLTTAIDSFYPPHRTLMGPGPSDISPQVLQALSRPTIGHLDPLFIAMMDELKQLLKYAFQTENEFTIAVSAPGSAGMETCFVNLIEPGEKVIVCRNGVFGERMRENVVRCGGEAILVDDEWGKPVSVDKIEQALAENPEAVAVAFVHAETSTGALSDAQAISAVARQFDALTIVDAVTSLGGVPLLVDEWQLDAVYSGSQKCLSCVPGLSPVTFSQRAVDKMKARQAPVQSWFLDQSLVLGYWSGEGKRSYHHTAPVNSLYALHESLVLLKNEGLDNAWSRHHAMYQELKEGVEALGLKFVVDEESRLPQLNTLYFPEGIDEAKVRTQLLEEYNLEIGAGLGSLAGKAWRIGLMGYGARKENVALCLKALKDVLYQS</sequence>
<dbReference type="GO" id="GO:0008483">
    <property type="term" value="F:transaminase activity"/>
    <property type="evidence" value="ECO:0007669"/>
    <property type="project" value="UniProtKB-KW"/>
</dbReference>
<dbReference type="CDD" id="cd06451">
    <property type="entry name" value="AGAT_like"/>
    <property type="match status" value="1"/>
</dbReference>
<evidence type="ECO:0000256" key="3">
    <source>
        <dbReference type="ARBA" id="ARBA00022898"/>
    </source>
</evidence>
<dbReference type="Gene3D" id="3.90.1150.10">
    <property type="entry name" value="Aspartate Aminotransferase, domain 1"/>
    <property type="match status" value="1"/>
</dbReference>
<evidence type="ECO:0000313" key="8">
    <source>
        <dbReference type="Proteomes" id="UP001569177"/>
    </source>
</evidence>
<dbReference type="PANTHER" id="PTHR21152">
    <property type="entry name" value="AMINOTRANSFERASE CLASS V"/>
    <property type="match status" value="1"/>
</dbReference>